<dbReference type="Gene3D" id="3.40.1440.10">
    <property type="entry name" value="GIY-YIG endonuclease"/>
    <property type="match status" value="1"/>
</dbReference>
<dbReference type="SUPFAM" id="SSF82771">
    <property type="entry name" value="GIY-YIG endonuclease"/>
    <property type="match status" value="1"/>
</dbReference>
<organism evidence="3 4">
    <name type="scientific">Candidatus Kaiserbacteria bacterium CG10_big_fil_rev_8_21_14_0_10_49_17</name>
    <dbReference type="NCBI Taxonomy" id="1974609"/>
    <lineage>
        <taxon>Bacteria</taxon>
        <taxon>Candidatus Kaiseribacteriota</taxon>
    </lineage>
</organism>
<dbReference type="InterPro" id="IPR000305">
    <property type="entry name" value="GIY-YIG_endonuc"/>
</dbReference>
<proteinExistence type="inferred from homology"/>
<sequence length="84" mass="9925">MHYVYVLKSHKDEELYIGCTSNLKRRVEEHNAGKSFSTKLRRPFELVYYEAYKSSIDAYARESALKKRGNARMHLKNRILSSIQ</sequence>
<evidence type="ECO:0000313" key="4">
    <source>
        <dbReference type="Proteomes" id="UP000228809"/>
    </source>
</evidence>
<dbReference type="PROSITE" id="PS50164">
    <property type="entry name" value="GIY_YIG"/>
    <property type="match status" value="1"/>
</dbReference>
<reference evidence="4" key="1">
    <citation type="submission" date="2017-09" db="EMBL/GenBank/DDBJ databases">
        <title>Depth-based differentiation of microbial function through sediment-hosted aquifers and enrichment of novel symbionts in the deep terrestrial subsurface.</title>
        <authorList>
            <person name="Probst A.J."/>
            <person name="Ladd B."/>
            <person name="Jarett J.K."/>
            <person name="Geller-Mcgrath D.E."/>
            <person name="Sieber C.M.K."/>
            <person name="Emerson J.B."/>
            <person name="Anantharaman K."/>
            <person name="Thomas B.C."/>
            <person name="Malmstrom R."/>
            <person name="Stieglmeier M."/>
            <person name="Klingl A."/>
            <person name="Woyke T."/>
            <person name="Ryan C.M."/>
            <person name="Banfield J.F."/>
        </authorList>
    </citation>
    <scope>NUCLEOTIDE SEQUENCE [LARGE SCALE GENOMIC DNA]</scope>
</reference>
<dbReference type="InterPro" id="IPR035901">
    <property type="entry name" value="GIY-YIG_endonuc_sf"/>
</dbReference>
<dbReference type="PANTHER" id="PTHR34477">
    <property type="entry name" value="UPF0213 PROTEIN YHBQ"/>
    <property type="match status" value="1"/>
</dbReference>
<comment type="caution">
    <text evidence="3">The sequence shown here is derived from an EMBL/GenBank/DDBJ whole genome shotgun (WGS) entry which is preliminary data.</text>
</comment>
<evidence type="ECO:0000259" key="2">
    <source>
        <dbReference type="PROSITE" id="PS50164"/>
    </source>
</evidence>
<name>A0A2M6WEL1_9BACT</name>
<dbReference type="EMBL" id="PFBJ01000007">
    <property type="protein sequence ID" value="PIT91184.1"/>
    <property type="molecule type" value="Genomic_DNA"/>
</dbReference>
<protein>
    <submittedName>
        <fullName evidence="3">Excinuclease ABC subunit C</fullName>
    </submittedName>
</protein>
<dbReference type="PANTHER" id="PTHR34477:SF1">
    <property type="entry name" value="UPF0213 PROTEIN YHBQ"/>
    <property type="match status" value="1"/>
</dbReference>
<dbReference type="InterPro" id="IPR050190">
    <property type="entry name" value="UPF0213_domain"/>
</dbReference>
<dbReference type="Pfam" id="PF01541">
    <property type="entry name" value="GIY-YIG"/>
    <property type="match status" value="1"/>
</dbReference>
<gene>
    <name evidence="3" type="ORF">COU17_01600</name>
</gene>
<dbReference type="Proteomes" id="UP000228809">
    <property type="component" value="Unassembled WGS sequence"/>
</dbReference>
<accession>A0A2M6WEL1</accession>
<dbReference type="AlphaFoldDB" id="A0A2M6WEL1"/>
<dbReference type="CDD" id="cd10449">
    <property type="entry name" value="GIY-YIG_SLX1_like"/>
    <property type="match status" value="1"/>
</dbReference>
<evidence type="ECO:0000313" key="3">
    <source>
        <dbReference type="EMBL" id="PIT91184.1"/>
    </source>
</evidence>
<feature type="domain" description="GIY-YIG" evidence="2">
    <location>
        <begin position="1"/>
        <end position="78"/>
    </location>
</feature>
<evidence type="ECO:0000256" key="1">
    <source>
        <dbReference type="ARBA" id="ARBA00007435"/>
    </source>
</evidence>
<comment type="similarity">
    <text evidence="1">Belongs to the UPF0213 family.</text>
</comment>